<sequence length="129" mass="14162">MNGMLSTCFLIGLFLAVTSADSDNEAKMFTTNQIKEICAAVVTEKLNELKPQLARPGLPGIPGLPGQKGQKGDRGDPGIPPAYQQGGGQQQRLQQQQDHQQQGEQQQGEQQPKLEQHSRAWVLDKFPNK</sequence>
<evidence type="ECO:0000313" key="4">
    <source>
        <dbReference type="Proteomes" id="UP001461498"/>
    </source>
</evidence>
<dbReference type="AlphaFoldDB" id="A0AAW1CHM1"/>
<dbReference type="Proteomes" id="UP001461498">
    <property type="component" value="Unassembled WGS sequence"/>
</dbReference>
<accession>A0AAW1CHM1</accession>
<feature type="signal peptide" evidence="2">
    <location>
        <begin position="1"/>
        <end position="20"/>
    </location>
</feature>
<comment type="caution">
    <text evidence="3">The sequence shown here is derived from an EMBL/GenBank/DDBJ whole genome shotgun (WGS) entry which is preliminary data.</text>
</comment>
<feature type="region of interest" description="Disordered" evidence="1">
    <location>
        <begin position="53"/>
        <end position="129"/>
    </location>
</feature>
<keyword evidence="2" id="KW-0732">Signal</keyword>
<feature type="compositionally biased region" description="Low complexity" evidence="1">
    <location>
        <begin position="90"/>
        <end position="111"/>
    </location>
</feature>
<dbReference type="EMBL" id="JAPXFL010000012">
    <property type="protein sequence ID" value="KAK9498358.1"/>
    <property type="molecule type" value="Genomic_DNA"/>
</dbReference>
<keyword evidence="4" id="KW-1185">Reference proteome</keyword>
<evidence type="ECO:0000256" key="1">
    <source>
        <dbReference type="SAM" id="MobiDB-lite"/>
    </source>
</evidence>
<feature type="chain" id="PRO_5043609519" evidence="2">
    <location>
        <begin position="21"/>
        <end position="129"/>
    </location>
</feature>
<reference evidence="3 4" key="1">
    <citation type="submission" date="2022-12" db="EMBL/GenBank/DDBJ databases">
        <title>Chromosome-level genome assembly of true bugs.</title>
        <authorList>
            <person name="Ma L."/>
            <person name="Li H."/>
        </authorList>
    </citation>
    <scope>NUCLEOTIDE SEQUENCE [LARGE SCALE GENOMIC DNA]</scope>
    <source>
        <strain evidence="3">Lab_2022b</strain>
    </source>
</reference>
<organism evidence="3 4">
    <name type="scientific">Rhynocoris fuscipes</name>
    <dbReference type="NCBI Taxonomy" id="488301"/>
    <lineage>
        <taxon>Eukaryota</taxon>
        <taxon>Metazoa</taxon>
        <taxon>Ecdysozoa</taxon>
        <taxon>Arthropoda</taxon>
        <taxon>Hexapoda</taxon>
        <taxon>Insecta</taxon>
        <taxon>Pterygota</taxon>
        <taxon>Neoptera</taxon>
        <taxon>Paraneoptera</taxon>
        <taxon>Hemiptera</taxon>
        <taxon>Heteroptera</taxon>
        <taxon>Panheteroptera</taxon>
        <taxon>Cimicomorpha</taxon>
        <taxon>Reduviidae</taxon>
        <taxon>Harpactorinae</taxon>
        <taxon>Harpactorini</taxon>
        <taxon>Rhynocoris</taxon>
    </lineage>
</organism>
<evidence type="ECO:0000256" key="2">
    <source>
        <dbReference type="SAM" id="SignalP"/>
    </source>
</evidence>
<gene>
    <name evidence="3" type="ORF">O3M35_003008</name>
</gene>
<name>A0AAW1CHM1_9HEMI</name>
<proteinExistence type="predicted"/>
<protein>
    <submittedName>
        <fullName evidence="3">Uncharacterized protein</fullName>
    </submittedName>
</protein>
<evidence type="ECO:0000313" key="3">
    <source>
        <dbReference type="EMBL" id="KAK9498358.1"/>
    </source>
</evidence>